<dbReference type="OrthoDB" id="4174719at2"/>
<evidence type="ECO:0000256" key="3">
    <source>
        <dbReference type="ARBA" id="ARBA00012499"/>
    </source>
</evidence>
<keyword evidence="9" id="KW-0732">Signal</keyword>
<evidence type="ECO:0000259" key="10">
    <source>
        <dbReference type="PROSITE" id="PS51790"/>
    </source>
</evidence>
<evidence type="ECO:0000256" key="1">
    <source>
        <dbReference type="ARBA" id="ARBA00001947"/>
    </source>
</evidence>
<accession>A0A5C6B7W7</accession>
<evidence type="ECO:0000256" key="5">
    <source>
        <dbReference type="ARBA" id="ARBA00022833"/>
    </source>
</evidence>
<proteinExistence type="inferred from homology"/>
<name>A0A5C6B7W7_9BACT</name>
<dbReference type="GO" id="GO:0006979">
    <property type="term" value="P:response to oxidative stress"/>
    <property type="evidence" value="ECO:0007669"/>
    <property type="project" value="InterPro"/>
</dbReference>
<keyword evidence="4" id="KW-0479">Metal-binding</keyword>
<dbReference type="EC" id="1.8.4.12" evidence="3"/>
<comment type="cofactor">
    <cofactor evidence="1">
        <name>Zn(2+)</name>
        <dbReference type="ChEBI" id="CHEBI:29105"/>
    </cofactor>
</comment>
<evidence type="ECO:0000313" key="12">
    <source>
        <dbReference type="Proteomes" id="UP000320176"/>
    </source>
</evidence>
<evidence type="ECO:0000256" key="7">
    <source>
        <dbReference type="ARBA" id="ARBA00048488"/>
    </source>
</evidence>
<keyword evidence="12" id="KW-1185">Reference proteome</keyword>
<dbReference type="FunFam" id="2.170.150.20:FF:000001">
    <property type="entry name" value="Peptide methionine sulfoxide reductase MsrB"/>
    <property type="match status" value="1"/>
</dbReference>
<comment type="caution">
    <text evidence="11">The sequence shown here is derived from an EMBL/GenBank/DDBJ whole genome shotgun (WGS) entry which is preliminary data.</text>
</comment>
<dbReference type="SUPFAM" id="SSF51316">
    <property type="entry name" value="Mss4-like"/>
    <property type="match status" value="1"/>
</dbReference>
<dbReference type="GO" id="GO:0030091">
    <property type="term" value="P:protein repair"/>
    <property type="evidence" value="ECO:0007669"/>
    <property type="project" value="InterPro"/>
</dbReference>
<evidence type="ECO:0000256" key="9">
    <source>
        <dbReference type="SAM" id="SignalP"/>
    </source>
</evidence>
<feature type="compositionally biased region" description="Low complexity" evidence="8">
    <location>
        <begin position="39"/>
        <end position="58"/>
    </location>
</feature>
<dbReference type="EMBL" id="SJPN01000001">
    <property type="protein sequence ID" value="TWU07702.1"/>
    <property type="molecule type" value="Genomic_DNA"/>
</dbReference>
<dbReference type="NCBIfam" id="TIGR00357">
    <property type="entry name" value="peptide-methionine (R)-S-oxide reductase MsrB"/>
    <property type="match status" value="1"/>
</dbReference>
<comment type="catalytic activity">
    <reaction evidence="7">
        <text>L-methionyl-[protein] + [thioredoxin]-disulfide + H2O = L-methionyl-(R)-S-oxide-[protein] + [thioredoxin]-dithiol</text>
        <dbReference type="Rhea" id="RHEA:24164"/>
        <dbReference type="Rhea" id="RHEA-COMP:10698"/>
        <dbReference type="Rhea" id="RHEA-COMP:10700"/>
        <dbReference type="Rhea" id="RHEA-COMP:12313"/>
        <dbReference type="Rhea" id="RHEA-COMP:12314"/>
        <dbReference type="ChEBI" id="CHEBI:15377"/>
        <dbReference type="ChEBI" id="CHEBI:16044"/>
        <dbReference type="ChEBI" id="CHEBI:29950"/>
        <dbReference type="ChEBI" id="CHEBI:45764"/>
        <dbReference type="ChEBI" id="CHEBI:50058"/>
        <dbReference type="EC" id="1.8.4.12"/>
    </reaction>
</comment>
<feature type="chain" id="PRO_5023057215" description="peptide-methionine (R)-S-oxide reductase" evidence="9">
    <location>
        <begin position="34"/>
        <end position="228"/>
    </location>
</feature>
<dbReference type="GO" id="GO:0046872">
    <property type="term" value="F:metal ion binding"/>
    <property type="evidence" value="ECO:0007669"/>
    <property type="project" value="UniProtKB-KW"/>
</dbReference>
<keyword evidence="5" id="KW-0862">Zinc</keyword>
<feature type="region of interest" description="Disordered" evidence="8">
    <location>
        <begin position="39"/>
        <end position="74"/>
    </location>
</feature>
<dbReference type="GO" id="GO:0005737">
    <property type="term" value="C:cytoplasm"/>
    <property type="evidence" value="ECO:0007669"/>
    <property type="project" value="TreeGrafter"/>
</dbReference>
<gene>
    <name evidence="11" type="primary">msrB_1</name>
    <name evidence="11" type="ORF">Pla52n_02750</name>
</gene>
<dbReference type="InterPro" id="IPR028427">
    <property type="entry name" value="Met_Sox_Rdtase_MsrB"/>
</dbReference>
<dbReference type="PANTHER" id="PTHR10173">
    <property type="entry name" value="METHIONINE SULFOXIDE REDUCTASE"/>
    <property type="match status" value="1"/>
</dbReference>
<feature type="region of interest" description="Disordered" evidence="8">
    <location>
        <begin position="207"/>
        <end position="228"/>
    </location>
</feature>
<dbReference type="AlphaFoldDB" id="A0A5C6B7W7"/>
<dbReference type="Proteomes" id="UP000320176">
    <property type="component" value="Unassembled WGS sequence"/>
</dbReference>
<dbReference type="PROSITE" id="PS51790">
    <property type="entry name" value="MSRB"/>
    <property type="match status" value="1"/>
</dbReference>
<keyword evidence="6 11" id="KW-0560">Oxidoreductase</keyword>
<evidence type="ECO:0000256" key="8">
    <source>
        <dbReference type="SAM" id="MobiDB-lite"/>
    </source>
</evidence>
<feature type="domain" description="MsrB" evidence="10">
    <location>
        <begin position="74"/>
        <end position="197"/>
    </location>
</feature>
<comment type="similarity">
    <text evidence="2">Belongs to the MsrB Met sulfoxide reductase family.</text>
</comment>
<dbReference type="Pfam" id="PF01641">
    <property type="entry name" value="SelR"/>
    <property type="match status" value="1"/>
</dbReference>
<feature type="signal peptide" evidence="9">
    <location>
        <begin position="1"/>
        <end position="33"/>
    </location>
</feature>
<reference evidence="11 12" key="1">
    <citation type="submission" date="2019-02" db="EMBL/GenBank/DDBJ databases">
        <title>Deep-cultivation of Planctomycetes and their phenomic and genomic characterization uncovers novel biology.</title>
        <authorList>
            <person name="Wiegand S."/>
            <person name="Jogler M."/>
            <person name="Boedeker C."/>
            <person name="Pinto D."/>
            <person name="Vollmers J."/>
            <person name="Rivas-Marin E."/>
            <person name="Kohn T."/>
            <person name="Peeters S.H."/>
            <person name="Heuer A."/>
            <person name="Rast P."/>
            <person name="Oberbeckmann S."/>
            <person name="Bunk B."/>
            <person name="Jeske O."/>
            <person name="Meyerdierks A."/>
            <person name="Storesund J.E."/>
            <person name="Kallscheuer N."/>
            <person name="Luecker S."/>
            <person name="Lage O.M."/>
            <person name="Pohl T."/>
            <person name="Merkel B.J."/>
            <person name="Hornburger P."/>
            <person name="Mueller R.-W."/>
            <person name="Bruemmer F."/>
            <person name="Labrenz M."/>
            <person name="Spormann A.M."/>
            <person name="Op Den Camp H."/>
            <person name="Overmann J."/>
            <person name="Amann R."/>
            <person name="Jetten M.S.M."/>
            <person name="Mascher T."/>
            <person name="Medema M.H."/>
            <person name="Devos D.P."/>
            <person name="Kaster A.-K."/>
            <person name="Ovreas L."/>
            <person name="Rohde M."/>
            <person name="Galperin M.Y."/>
            <person name="Jogler C."/>
        </authorList>
    </citation>
    <scope>NUCLEOTIDE SEQUENCE [LARGE SCALE GENOMIC DNA]</scope>
    <source>
        <strain evidence="11 12">Pla52n</strain>
    </source>
</reference>
<evidence type="ECO:0000313" key="11">
    <source>
        <dbReference type="EMBL" id="TWU07702.1"/>
    </source>
</evidence>
<dbReference type="Gene3D" id="2.170.150.20">
    <property type="entry name" value="Peptide methionine sulfoxide reductase"/>
    <property type="match status" value="1"/>
</dbReference>
<dbReference type="RefSeq" id="WP_146517888.1">
    <property type="nucleotide sequence ID" value="NZ_CP151726.1"/>
</dbReference>
<organism evidence="11 12">
    <name type="scientific">Stieleria varia</name>
    <dbReference type="NCBI Taxonomy" id="2528005"/>
    <lineage>
        <taxon>Bacteria</taxon>
        <taxon>Pseudomonadati</taxon>
        <taxon>Planctomycetota</taxon>
        <taxon>Planctomycetia</taxon>
        <taxon>Pirellulales</taxon>
        <taxon>Pirellulaceae</taxon>
        <taxon>Stieleria</taxon>
    </lineage>
</organism>
<evidence type="ECO:0000256" key="6">
    <source>
        <dbReference type="ARBA" id="ARBA00023002"/>
    </source>
</evidence>
<evidence type="ECO:0000256" key="2">
    <source>
        <dbReference type="ARBA" id="ARBA00007174"/>
    </source>
</evidence>
<protein>
    <recommendedName>
        <fullName evidence="3">peptide-methionine (R)-S-oxide reductase</fullName>
        <ecNumber evidence="3">1.8.4.12</ecNumber>
    </recommendedName>
</protein>
<dbReference type="InterPro" id="IPR011057">
    <property type="entry name" value="Mss4-like_sf"/>
</dbReference>
<dbReference type="PANTHER" id="PTHR10173:SF52">
    <property type="entry name" value="METHIONINE-R-SULFOXIDE REDUCTASE B1"/>
    <property type="match status" value="1"/>
</dbReference>
<dbReference type="GO" id="GO:0033743">
    <property type="term" value="F:peptide-methionine (R)-S-oxide reductase activity"/>
    <property type="evidence" value="ECO:0007669"/>
    <property type="project" value="UniProtKB-EC"/>
</dbReference>
<evidence type="ECO:0000256" key="4">
    <source>
        <dbReference type="ARBA" id="ARBA00022723"/>
    </source>
</evidence>
<dbReference type="InterPro" id="IPR002579">
    <property type="entry name" value="Met_Sox_Rdtase_MsrB_dom"/>
</dbReference>
<sequence precursor="true">MKSFHAVRSAYTLVCITLTAVFLLGVTWLQAHADDRANGAGNSATAKAASDAAASAEGQSDDEEYSQPYQPKSKTQLRRELTSIQYRVTQNEETEPAFRNAFWNNKREGVYRCVVCDLPLFESGTKYKSGTGWPSFWAPKNPKAVATRTDYVLFYPRTEVHCSRCGAHLGHVFDDGPADKTGKRYCMNSASLSFNTTEEEEVLAAKRAAEKKSDDAIKSKPTDAASKD</sequence>